<evidence type="ECO:0008006" key="3">
    <source>
        <dbReference type="Google" id="ProtNLM"/>
    </source>
</evidence>
<reference evidence="2" key="1">
    <citation type="submission" date="2016-10" db="EMBL/GenBank/DDBJ databases">
        <authorList>
            <person name="Varghese N."/>
            <person name="Submissions S."/>
        </authorList>
    </citation>
    <scope>NUCLEOTIDE SEQUENCE [LARGE SCALE GENOMIC DNA]</scope>
    <source>
        <strain evidence="2">LMG 26383,CCUG 61248,R- 45681</strain>
    </source>
</reference>
<dbReference type="EMBL" id="FOAN01000011">
    <property type="protein sequence ID" value="SEM44807.1"/>
    <property type="molecule type" value="Genomic_DNA"/>
</dbReference>
<gene>
    <name evidence="1" type="ORF">SAMN04515666_111179</name>
</gene>
<dbReference type="AlphaFoldDB" id="A0A1H7YHN8"/>
<sequence>MTGVETIARIRFEHFQNGKGIKRIARELGIARDTVRKVLRSGATEFTYKREVQPQRKLGAWVEALTGILE</sequence>
<dbReference type="Proteomes" id="UP000199664">
    <property type="component" value="Unassembled WGS sequence"/>
</dbReference>
<accession>A0A1H7YHN8</accession>
<protein>
    <recommendedName>
        <fullName evidence="3">Homeodomain-like domain-containing protein</fullName>
    </recommendedName>
</protein>
<evidence type="ECO:0000313" key="2">
    <source>
        <dbReference type="Proteomes" id="UP000199664"/>
    </source>
</evidence>
<dbReference type="Gene3D" id="1.10.10.10">
    <property type="entry name" value="Winged helix-like DNA-binding domain superfamily/Winged helix DNA-binding domain"/>
    <property type="match status" value="1"/>
</dbReference>
<feature type="non-terminal residue" evidence="1">
    <location>
        <position position="70"/>
    </location>
</feature>
<name>A0A1H7YHN8_9HYPH</name>
<evidence type="ECO:0000313" key="1">
    <source>
        <dbReference type="EMBL" id="SEM44807.1"/>
    </source>
</evidence>
<proteinExistence type="predicted"/>
<keyword evidence="2" id="KW-1185">Reference proteome</keyword>
<organism evidence="1 2">
    <name type="scientific">Bosea lupini</name>
    <dbReference type="NCBI Taxonomy" id="1036779"/>
    <lineage>
        <taxon>Bacteria</taxon>
        <taxon>Pseudomonadati</taxon>
        <taxon>Pseudomonadota</taxon>
        <taxon>Alphaproteobacteria</taxon>
        <taxon>Hyphomicrobiales</taxon>
        <taxon>Boseaceae</taxon>
        <taxon>Bosea</taxon>
    </lineage>
</organism>
<dbReference type="InterPro" id="IPR036388">
    <property type="entry name" value="WH-like_DNA-bd_sf"/>
</dbReference>
<dbReference type="STRING" id="1036779.SAMN04515666_111179"/>